<evidence type="ECO:0000313" key="1">
    <source>
        <dbReference type="EMBL" id="RRD04277.1"/>
    </source>
</evidence>
<gene>
    <name evidence="1" type="ORF">EII34_10610</name>
</gene>
<dbReference type="InterPro" id="IPR008492">
    <property type="entry name" value="Rv2714-like"/>
</dbReference>
<dbReference type="EMBL" id="RQZG01000012">
    <property type="protein sequence ID" value="RRD04277.1"/>
    <property type="molecule type" value="Genomic_DNA"/>
</dbReference>
<comment type="caution">
    <text evidence="1">The sequence shown here is derived from an EMBL/GenBank/DDBJ whole genome shotgun (WGS) entry which is preliminary data.</text>
</comment>
<organism evidence="1 2">
    <name type="scientific">Arachnia propionica</name>
    <dbReference type="NCBI Taxonomy" id="1750"/>
    <lineage>
        <taxon>Bacteria</taxon>
        <taxon>Bacillati</taxon>
        <taxon>Actinomycetota</taxon>
        <taxon>Actinomycetes</taxon>
        <taxon>Propionibacteriales</taxon>
        <taxon>Propionibacteriaceae</taxon>
        <taxon>Arachnia</taxon>
    </lineage>
</organism>
<evidence type="ECO:0000313" key="2">
    <source>
        <dbReference type="Proteomes" id="UP000280819"/>
    </source>
</evidence>
<reference evidence="1 2" key="1">
    <citation type="submission" date="2018-11" db="EMBL/GenBank/DDBJ databases">
        <title>Genomes From Bacteria Associated with the Canine Oral Cavity: a Test Case for Automated Genome-Based Taxonomic Assignment.</title>
        <authorList>
            <person name="Coil D.A."/>
            <person name="Jospin G."/>
            <person name="Darling A.E."/>
            <person name="Wallis C."/>
            <person name="Davis I.J."/>
            <person name="Harris S."/>
            <person name="Eisen J.A."/>
            <person name="Holcombe L.J."/>
            <person name="O'Flynn C."/>
        </authorList>
    </citation>
    <scope>NUCLEOTIDE SEQUENCE [LARGE SCALE GENOMIC DNA]</scope>
    <source>
        <strain evidence="1 2">OH887_COT-365</strain>
    </source>
</reference>
<dbReference type="Pfam" id="PF09754">
    <property type="entry name" value="PAC2"/>
    <property type="match status" value="1"/>
</dbReference>
<protein>
    <submittedName>
        <fullName evidence="1">PAC2 family protein</fullName>
    </submittedName>
</protein>
<proteinExistence type="predicted"/>
<dbReference type="Gene3D" id="3.40.50.10900">
    <property type="entry name" value="PAC-like subunit"/>
    <property type="match status" value="1"/>
</dbReference>
<dbReference type="RefSeq" id="WP_124845132.1">
    <property type="nucleotide sequence ID" value="NZ_RQZG01000012.1"/>
</dbReference>
<dbReference type="OrthoDB" id="3733464at2"/>
<dbReference type="InterPro" id="IPR038389">
    <property type="entry name" value="PSMG2_sf"/>
</dbReference>
<dbReference type="PIRSF" id="PIRSF028754">
    <property type="entry name" value="UCP028754"/>
    <property type="match status" value="1"/>
</dbReference>
<dbReference type="Proteomes" id="UP000280819">
    <property type="component" value="Unassembled WGS sequence"/>
</dbReference>
<dbReference type="InterPro" id="IPR019151">
    <property type="entry name" value="Proteasome_assmbl_chaperone_2"/>
</dbReference>
<accession>A0A3P1T428</accession>
<sequence>MSEWFTIDEQVWQEEAVPLMPIFMFFDGYLDAGRVGATVIETLLEHCRPKLLGTFDWDLVHDYRARRPGMLFDTDHWVSVEQPVARLHIANDADDEPFLVLRAPEPDQRWKLLVKEFEKLFCKLDVGMIVSAHGFPMTLPHTRPTPLTVYSNSQDLRVPNPRWVDRLTIPASFISYLDFHLGPIGIRTLGVGAHVPHYLAGSSFGQAAATVMHHLADATKLRLPTDELDLEAQANLMAIEADTANDETAAELLAQLEEQYDRYSEATSELLPTADELGAAVEKFLAQQNDDPPQG</sequence>
<dbReference type="SUPFAM" id="SSF159659">
    <property type="entry name" value="Cgl1923-like"/>
    <property type="match status" value="1"/>
</dbReference>
<name>A0A3P1T428_9ACTN</name>
<dbReference type="AlphaFoldDB" id="A0A3P1T428"/>